<accession>A0A0U1L431</accession>
<dbReference type="CDD" id="cd00009">
    <property type="entry name" value="AAA"/>
    <property type="match status" value="1"/>
</dbReference>
<dbReference type="SUPFAM" id="SSF53300">
    <property type="entry name" value="vWA-like"/>
    <property type="match status" value="1"/>
</dbReference>
<dbReference type="InterPro" id="IPR027417">
    <property type="entry name" value="P-loop_NTPase"/>
</dbReference>
<dbReference type="RefSeq" id="WP_021170450.1">
    <property type="nucleotide sequence ID" value="NZ_CTRP01000014.1"/>
</dbReference>
<reference evidence="5" key="1">
    <citation type="submission" date="2015-03" db="EMBL/GenBank/DDBJ databases">
        <authorList>
            <person name="Nijsse Bart"/>
        </authorList>
    </citation>
    <scope>NUCLEOTIDE SEQUENCE [LARGE SCALE GENOMIC DNA]</scope>
</reference>
<dbReference type="SMART" id="SM00327">
    <property type="entry name" value="VWA"/>
    <property type="match status" value="1"/>
</dbReference>
<dbReference type="InterPro" id="IPR011704">
    <property type="entry name" value="ATPase_dyneun-rel_AAA"/>
</dbReference>
<dbReference type="SMART" id="SM00382">
    <property type="entry name" value="AAA"/>
    <property type="match status" value="1"/>
</dbReference>
<feature type="region of interest" description="Disordered" evidence="2">
    <location>
        <begin position="282"/>
        <end position="351"/>
    </location>
</feature>
<gene>
    <name evidence="4" type="ORF">SpAn4DRAFT_0924</name>
</gene>
<dbReference type="Gene3D" id="3.40.50.300">
    <property type="entry name" value="P-loop containing nucleotide triphosphate hydrolases"/>
    <property type="match status" value="1"/>
</dbReference>
<feature type="region of interest" description="Disordered" evidence="2">
    <location>
        <begin position="363"/>
        <end position="396"/>
    </location>
</feature>
<keyword evidence="5" id="KW-1185">Reference proteome</keyword>
<dbReference type="GO" id="GO:0016887">
    <property type="term" value="F:ATP hydrolysis activity"/>
    <property type="evidence" value="ECO:0007669"/>
    <property type="project" value="InterPro"/>
</dbReference>
<dbReference type="InterPro" id="IPR052989">
    <property type="entry name" value="Mg-chelatase_DI-like"/>
</dbReference>
<feature type="domain" description="VWFA" evidence="3">
    <location>
        <begin position="447"/>
        <end position="627"/>
    </location>
</feature>
<evidence type="ECO:0000313" key="5">
    <source>
        <dbReference type="Proteomes" id="UP000049855"/>
    </source>
</evidence>
<evidence type="ECO:0000313" key="4">
    <source>
        <dbReference type="EMBL" id="CQR74462.1"/>
    </source>
</evidence>
<dbReference type="InterPro" id="IPR041628">
    <property type="entry name" value="ChlI/MoxR_AAA_lid"/>
</dbReference>
<dbReference type="CDD" id="cd01451">
    <property type="entry name" value="vWA_Magnesium_chelatase"/>
    <property type="match status" value="1"/>
</dbReference>
<dbReference type="Proteomes" id="UP000049855">
    <property type="component" value="Unassembled WGS sequence"/>
</dbReference>
<dbReference type="InterPro" id="IPR041702">
    <property type="entry name" value="BchD/ChlD_VWA"/>
</dbReference>
<evidence type="ECO:0000259" key="3">
    <source>
        <dbReference type="PROSITE" id="PS50234"/>
    </source>
</evidence>
<dbReference type="GO" id="GO:0005524">
    <property type="term" value="F:ATP binding"/>
    <property type="evidence" value="ECO:0007669"/>
    <property type="project" value="InterPro"/>
</dbReference>
<dbReference type="Gene3D" id="1.10.8.80">
    <property type="entry name" value="Magnesium chelatase subunit I, C-Terminal domain"/>
    <property type="match status" value="1"/>
</dbReference>
<protein>
    <submittedName>
        <fullName evidence="4">ChlI component of cobalt chelatase involved in B12 biosynthesis / ChlD component of cobalt chelatase involved in B12 biosynthesis</fullName>
    </submittedName>
</protein>
<evidence type="ECO:0000256" key="2">
    <source>
        <dbReference type="SAM" id="MobiDB-lite"/>
    </source>
</evidence>
<evidence type="ECO:0000256" key="1">
    <source>
        <dbReference type="ARBA" id="ARBA00005799"/>
    </source>
</evidence>
<dbReference type="InterPro" id="IPR003593">
    <property type="entry name" value="AAA+_ATPase"/>
</dbReference>
<organism evidence="4 5">
    <name type="scientific">Sporomusa ovata</name>
    <dbReference type="NCBI Taxonomy" id="2378"/>
    <lineage>
        <taxon>Bacteria</taxon>
        <taxon>Bacillati</taxon>
        <taxon>Bacillota</taxon>
        <taxon>Negativicutes</taxon>
        <taxon>Selenomonadales</taxon>
        <taxon>Sporomusaceae</taxon>
        <taxon>Sporomusa</taxon>
    </lineage>
</organism>
<comment type="similarity">
    <text evidence="1">Belongs to the Mg-chelatase subunits D/I family.</text>
</comment>
<name>A0A0U1L431_9FIRM</name>
<feature type="compositionally biased region" description="Acidic residues" evidence="2">
    <location>
        <begin position="292"/>
        <end position="309"/>
    </location>
</feature>
<dbReference type="InterPro" id="IPR036465">
    <property type="entry name" value="vWFA_dom_sf"/>
</dbReference>
<dbReference type="Pfam" id="PF13519">
    <property type="entry name" value="VWA_2"/>
    <property type="match status" value="1"/>
</dbReference>
<dbReference type="PROSITE" id="PS50234">
    <property type="entry name" value="VWFA"/>
    <property type="match status" value="1"/>
</dbReference>
<sequence>MQRMIFPFAAIVGQEAVKRALLIAVVNPKAGGVLVAGEKGTAKSTLVRSLAEIIGETKLIELPLNATEDMVFGGLDMQHAVERGERRFLPGLLARAHNHILYVDEVNLLRHDFLGSLLDAATTGMHQVEREGISCEHEAACTLIGTMNPEEGSLSPRILDRFGLYAAVSREQNEVQRAEIVRRILDCEAQPAKFCQRYAADTEEIKQQVAAAKSLLPDITIAEPMMLLAAQMCAKAHSAGHRAELFLLEAARAIAALAGRIYLLPCDLDEAACYVLPQRMRQEEQPLPPEPSEQDQEQEQPPDNEDSADQQETQPPPPDSRSDQQNQEESEEQTDPPAEQPESEGSDQEKVADIDTDFPFVRMKLSLPQGRQERRGSGKRSLTRTDTKQGRYVRAGIPNGPVTDLAFDATLRAAAPYQKFRTRNKCAIAIEHEDLRQKIREKRIGSTFLFVVDASGSMGARERMRAVKGAVCAMLQDAYQKRDQVGLIAFRRQTAEVLLPITRSVDLAQKCLRHLPTGGKTPLAEGLRAALTVLASHRQKEQEMKSVLVLVTDGRANTAAAGGDGMADALKIASKINMAGVHSVVIDTENDFVKLGLARTVAREMGSTYYSLRDLSENNIMHIVKNLS</sequence>
<proteinExistence type="inferred from homology"/>
<dbReference type="Gene3D" id="3.40.50.410">
    <property type="entry name" value="von Willebrand factor, type A domain"/>
    <property type="match status" value="1"/>
</dbReference>
<dbReference type="SUPFAM" id="SSF52540">
    <property type="entry name" value="P-loop containing nucleoside triphosphate hydrolases"/>
    <property type="match status" value="1"/>
</dbReference>
<dbReference type="EMBL" id="CTRP01000014">
    <property type="protein sequence ID" value="CQR74462.1"/>
    <property type="molecule type" value="Genomic_DNA"/>
</dbReference>
<dbReference type="PANTHER" id="PTHR35023:SF1">
    <property type="entry name" value="MG-PROTOPORPHYRIN IX CHELATASE"/>
    <property type="match status" value="1"/>
</dbReference>
<dbReference type="Pfam" id="PF07728">
    <property type="entry name" value="AAA_5"/>
    <property type="match status" value="1"/>
</dbReference>
<dbReference type="PANTHER" id="PTHR35023">
    <property type="entry name" value="CHELATASE-RELATED"/>
    <property type="match status" value="1"/>
</dbReference>
<dbReference type="Pfam" id="PF17863">
    <property type="entry name" value="AAA_lid_2"/>
    <property type="match status" value="1"/>
</dbReference>
<dbReference type="InterPro" id="IPR002035">
    <property type="entry name" value="VWF_A"/>
</dbReference>
<dbReference type="AlphaFoldDB" id="A0A0U1L431"/>